<evidence type="ECO:0000256" key="2">
    <source>
        <dbReference type="ARBA" id="ARBA00012190"/>
    </source>
</evidence>
<feature type="compositionally biased region" description="Low complexity" evidence="13">
    <location>
        <begin position="1170"/>
        <end position="1183"/>
    </location>
</feature>
<comment type="function">
    <text evidence="11">Histone methyltransferase that specifically trimethylates histone H3 to form H3K79me3. This methylation is required for telomere silencing and for the pachytene checkpoint during the meiotic cell cycle by allowing the recruitment of RAD9 to double strand breaks. Nucleosomes are preferred as substrate compared to free histone.</text>
</comment>
<feature type="compositionally biased region" description="Polar residues" evidence="13">
    <location>
        <begin position="1107"/>
        <end position="1125"/>
    </location>
</feature>
<feature type="compositionally biased region" description="Basic residues" evidence="13">
    <location>
        <begin position="426"/>
        <end position="441"/>
    </location>
</feature>
<evidence type="ECO:0000313" key="15">
    <source>
        <dbReference type="EMBL" id="KAK2556659.1"/>
    </source>
</evidence>
<dbReference type="CDD" id="cd20902">
    <property type="entry name" value="CC_DOT1L"/>
    <property type="match status" value="1"/>
</dbReference>
<dbReference type="InterPro" id="IPR025789">
    <property type="entry name" value="DOT1_dom"/>
</dbReference>
<dbReference type="Proteomes" id="UP001249851">
    <property type="component" value="Unassembled WGS sequence"/>
</dbReference>
<feature type="domain" description="DOT1" evidence="14">
    <location>
        <begin position="14"/>
        <end position="327"/>
    </location>
</feature>
<accession>A0AAD9Q8R2</accession>
<feature type="region of interest" description="Disordered" evidence="13">
    <location>
        <begin position="695"/>
        <end position="716"/>
    </location>
</feature>
<feature type="compositionally biased region" description="Basic residues" evidence="13">
    <location>
        <begin position="450"/>
        <end position="463"/>
    </location>
</feature>
<feature type="region of interest" description="Disordered" evidence="13">
    <location>
        <begin position="1199"/>
        <end position="1267"/>
    </location>
</feature>
<feature type="compositionally biased region" description="Low complexity" evidence="13">
    <location>
        <begin position="1368"/>
        <end position="1379"/>
    </location>
</feature>
<feature type="compositionally biased region" description="Polar residues" evidence="13">
    <location>
        <begin position="1082"/>
        <end position="1101"/>
    </location>
</feature>
<evidence type="ECO:0000256" key="8">
    <source>
        <dbReference type="ARBA" id="ARBA00023242"/>
    </source>
</evidence>
<organism evidence="15 16">
    <name type="scientific">Acropora cervicornis</name>
    <name type="common">Staghorn coral</name>
    <dbReference type="NCBI Taxonomy" id="6130"/>
    <lineage>
        <taxon>Eukaryota</taxon>
        <taxon>Metazoa</taxon>
        <taxon>Cnidaria</taxon>
        <taxon>Anthozoa</taxon>
        <taxon>Hexacorallia</taxon>
        <taxon>Scleractinia</taxon>
        <taxon>Astrocoeniina</taxon>
        <taxon>Acroporidae</taxon>
        <taxon>Acropora</taxon>
    </lineage>
</organism>
<dbReference type="FunFam" id="1.10.260.60:FF:000001">
    <property type="entry name" value="Histone-lysine N-methyltransferase, H3 lysine-79 specific"/>
    <property type="match status" value="1"/>
</dbReference>
<dbReference type="SUPFAM" id="SSF53335">
    <property type="entry name" value="S-adenosyl-L-methionine-dependent methyltransferases"/>
    <property type="match status" value="1"/>
</dbReference>
<evidence type="ECO:0000313" key="16">
    <source>
        <dbReference type="Proteomes" id="UP001249851"/>
    </source>
</evidence>
<feature type="compositionally biased region" description="Basic residues" evidence="13">
    <location>
        <begin position="821"/>
        <end position="832"/>
    </location>
</feature>
<feature type="compositionally biased region" description="Low complexity" evidence="13">
    <location>
        <begin position="701"/>
        <end position="716"/>
    </location>
</feature>
<evidence type="ECO:0000256" key="10">
    <source>
        <dbReference type="ARBA" id="ARBA00047770"/>
    </source>
</evidence>
<feature type="compositionally biased region" description="Low complexity" evidence="13">
    <location>
        <begin position="1314"/>
        <end position="1325"/>
    </location>
</feature>
<feature type="compositionally biased region" description="Low complexity" evidence="13">
    <location>
        <begin position="1332"/>
        <end position="1350"/>
    </location>
</feature>
<dbReference type="GO" id="GO:0006281">
    <property type="term" value="P:DNA repair"/>
    <property type="evidence" value="ECO:0007669"/>
    <property type="project" value="TreeGrafter"/>
</dbReference>
<dbReference type="GO" id="GO:0000077">
    <property type="term" value="P:DNA damage checkpoint signaling"/>
    <property type="evidence" value="ECO:0007669"/>
    <property type="project" value="TreeGrafter"/>
</dbReference>
<evidence type="ECO:0000256" key="5">
    <source>
        <dbReference type="ARBA" id="ARBA00022679"/>
    </source>
</evidence>
<dbReference type="PANTHER" id="PTHR21451:SF0">
    <property type="entry name" value="HISTONE-LYSINE N-METHYLTRANSFERASE, H3 LYSINE-79 SPECIFIC"/>
    <property type="match status" value="1"/>
</dbReference>
<comment type="similarity">
    <text evidence="11">Belongs to the class I-like SAM-binding methyltransferase superfamily. DOT1 family.</text>
</comment>
<dbReference type="FunFam" id="3.40.50.150:FF:000033">
    <property type="entry name" value="Histone-lysine N-methyltransferase, H3 lysine-79 specific"/>
    <property type="match status" value="1"/>
</dbReference>
<proteinExistence type="inferred from homology"/>
<feature type="region of interest" description="Disordered" evidence="13">
    <location>
        <begin position="407"/>
        <end position="486"/>
    </location>
</feature>
<evidence type="ECO:0000256" key="4">
    <source>
        <dbReference type="ARBA" id="ARBA00022603"/>
    </source>
</evidence>
<comment type="caution">
    <text evidence="15">The sequence shown here is derived from an EMBL/GenBank/DDBJ whole genome shotgun (WGS) entry which is preliminary data.</text>
</comment>
<comment type="catalytic activity">
    <reaction evidence="10 11">
        <text>L-lysyl(79)-[histone H3] + 3 S-adenosyl-L-methionine = N(6),N(6),N(6)-trimethyl-L-lysyl(79)-[histone H3] + 3 S-adenosyl-L-homocysteine + 3 H(+)</text>
        <dbReference type="Rhea" id="RHEA:60328"/>
        <dbReference type="Rhea" id="RHEA-COMP:15549"/>
        <dbReference type="Rhea" id="RHEA-COMP:15552"/>
        <dbReference type="ChEBI" id="CHEBI:15378"/>
        <dbReference type="ChEBI" id="CHEBI:29969"/>
        <dbReference type="ChEBI" id="CHEBI:57856"/>
        <dbReference type="ChEBI" id="CHEBI:59789"/>
        <dbReference type="ChEBI" id="CHEBI:61961"/>
        <dbReference type="EC" id="2.1.1.360"/>
    </reaction>
</comment>
<dbReference type="InterPro" id="IPR030445">
    <property type="entry name" value="H3-K79_meTrfase"/>
</dbReference>
<evidence type="ECO:0000259" key="14">
    <source>
        <dbReference type="PROSITE" id="PS51569"/>
    </source>
</evidence>
<sequence>MALELRLHSPAGAEPLVYSWPLQKSDGRDEAAEIVETIRWVCADFPELKLAVENYVLREFEPSSFESMNKLCERYNRAIDGILQLWKGCAPPMCINVPPSQELLRHIIQQVYIRSVKDPEKLNDYEPFSPEVYGETSFELVAQMIKEVPMSSDDLFIDLGSGVGQVVLQVAASGNVRECYGVEKAEIPAKYAEDMDREFRKWMSWFGKTHKPYKLERGDFLETKMKEKIQSAGVVFVNNFAFGPGVDHKLKERFASMREGAKIISSKAFCSLNFRTTSRNLSDIGTILRVSELKPNGRAVSWTGRPVSYFVHEIDRTLLEQYFADLKRRKEGRDFSDVSSLSDSMASTPNVEELDDVLFGVSTRQQWNQLINHIEATNHANKSGRRKHDKKGNILLQEQNSNVVFVEQDQDQKGWTKGRQPTFAQKVRRKYQKQQNKKAQKLNKEEKTTRGKGRPRQNPRPKKGNTMTKVKTKQPSKASQKRQKDSLAVTALENATVAALQSLGKKSGHMRGMRISSASPPPFMNVVNMEQCVPALDKLLEVFRFQYLHFLCHMQSSQYKENLKHQIEEQKERKKELSGKVNQAEKVVDSLQKEALGNLKMRMNEIGLSAKTPRELLMKAGELLGEHKKMKDKVKRLEREVKHLEKHKGQQAADSQAKVQENLINHLYEELAKRKALVEKVNKLESEVDRLDSVKAGSTEKSVLSSSPSPSGNSSVNVKPCVPNIKAVLAPYPAGSSPLVSNALVNRLSPGTPGASSASVLLSGVPVSQHGSLQPQIVTTHPSLLRPVVGVPVQMVSCVDKDGKLVSPSHKTKPTKQIGNVKKKPRANKHSPKPLSSQASSTAASPSTPAVPMLQSPSVSRPHQPLLTSPLARSGGEPSSVTVVTSPVTPTPVRRVTSDFSSVVPLPGASSASQRPTGDVPPMVSFVQNGLSYISPLSPLSSVSVTARPPTSCSTPLSSLSASTEKYLNTFTTQSTATPKAAFSNNTSHSPTVSNSSSHTSYSNRSPYLNTDLSTDHSAGIKLLCDLLNDTLPEQPPPLIAASLAVRSLGTPSLVQASTLIPDSSKGEEKKQADSPLLHASKSGSNSPRTPLLRNTTTSPSPEKVSSPLQQTPLVEKSPSSSETSVTKKKRTSPFSIENLVSSSPESQSGKRNLDEPQSARRNQSPADISNGSSPKGKNKSPSTNFSIAHITRDINTANNKCVSPSVTGPLASSAPVPEEVSKRYRRRSPPEPRISNPESNGTGIGAADADNSATDSEGSTRVDNRQRVLAPLARVCGPSTEKLSQSRLVSKELSSVEKMTNLTHQLGSPKIPSASTSCTSATSTPKDQIVSNDMSSTSSPSNKISSSGVSDHERNSSATVELSASVIPDIPLDLIPLPRGKRPSPEKGTNQTGPSRKKRRSPVPAVPKSKSPDSEVSSLMTNESLPPSSSIASSVSKSEAAVLEGQAPVLVDSNPCSARSPIPVAPSTVLQPHAGVSLPSFGSVFSLPKEGAAAPDDSTQLDR</sequence>
<feature type="compositionally biased region" description="Low complexity" evidence="13">
    <location>
        <begin position="836"/>
        <end position="850"/>
    </location>
</feature>
<feature type="coiled-coil region" evidence="12">
    <location>
        <begin position="620"/>
        <end position="694"/>
    </location>
</feature>
<reference evidence="15" key="2">
    <citation type="journal article" date="2023" name="Science">
        <title>Genomic signatures of disease resistance in endangered staghorn corals.</title>
        <authorList>
            <person name="Vollmer S.V."/>
            <person name="Selwyn J.D."/>
            <person name="Despard B.A."/>
            <person name="Roesel C.L."/>
        </authorList>
    </citation>
    <scope>NUCLEOTIDE SEQUENCE</scope>
    <source>
        <strain evidence="15">K2</strain>
    </source>
</reference>
<evidence type="ECO:0000256" key="7">
    <source>
        <dbReference type="ARBA" id="ARBA00022853"/>
    </source>
</evidence>
<keyword evidence="12" id="KW-0175">Coiled coil</keyword>
<protein>
    <recommendedName>
        <fullName evidence="3 11">Histone-lysine N-methyltransferase, H3 lysine-79 specific</fullName>
        <ecNumber evidence="2 11">2.1.1.360</ecNumber>
    </recommendedName>
    <alternativeName>
        <fullName evidence="9 11">Histone H3-K79 methyltransferase</fullName>
    </alternativeName>
</protein>
<feature type="region of interest" description="Disordered" evidence="13">
    <location>
        <begin position="1303"/>
        <end position="1440"/>
    </location>
</feature>
<dbReference type="EC" id="2.1.1.360" evidence="2 11"/>
<feature type="compositionally biased region" description="Low complexity" evidence="13">
    <location>
        <begin position="984"/>
        <end position="1008"/>
    </location>
</feature>
<gene>
    <name evidence="15" type="ORF">P5673_021209</name>
</gene>
<name>A0AAD9Q8R2_ACRCE</name>
<dbReference type="PROSITE" id="PS51569">
    <property type="entry name" value="DOT1"/>
    <property type="match status" value="1"/>
</dbReference>
<comment type="miscellaneous">
    <text evidence="11">In contrast to other lysine histone methyltransferases, it does not contain a SET domain, suggesting the existence of another mechanism for methylation of lysine residues of histones.</text>
</comment>
<dbReference type="InterPro" id="IPR029063">
    <property type="entry name" value="SAM-dependent_MTases_sf"/>
</dbReference>
<comment type="subcellular location">
    <subcellularLocation>
        <location evidence="1 11">Nucleus</location>
    </subcellularLocation>
</comment>
<evidence type="ECO:0000256" key="6">
    <source>
        <dbReference type="ARBA" id="ARBA00022691"/>
    </source>
</evidence>
<feature type="region of interest" description="Disordered" evidence="13">
    <location>
        <begin position="1059"/>
        <end position="1185"/>
    </location>
</feature>
<evidence type="ECO:0000256" key="3">
    <source>
        <dbReference type="ARBA" id="ARBA00020987"/>
    </source>
</evidence>
<keyword evidence="4 11" id="KW-0489">Methyltransferase</keyword>
<dbReference type="Pfam" id="PF08123">
    <property type="entry name" value="DOT1"/>
    <property type="match status" value="1"/>
</dbReference>
<keyword evidence="16" id="KW-1185">Reference proteome</keyword>
<dbReference type="EMBL" id="JARQWQ010000054">
    <property type="protein sequence ID" value="KAK2556659.1"/>
    <property type="molecule type" value="Genomic_DNA"/>
</dbReference>
<feature type="coiled-coil region" evidence="12">
    <location>
        <begin position="560"/>
        <end position="594"/>
    </location>
</feature>
<keyword evidence="7 11" id="KW-0156">Chromatin regulator</keyword>
<feature type="compositionally biased region" description="Polar residues" evidence="13">
    <location>
        <begin position="1133"/>
        <end position="1151"/>
    </location>
</feature>
<evidence type="ECO:0000256" key="11">
    <source>
        <dbReference type="RuleBase" id="RU271113"/>
    </source>
</evidence>
<feature type="compositionally biased region" description="Polar residues" evidence="13">
    <location>
        <begin position="465"/>
        <end position="478"/>
    </location>
</feature>
<evidence type="ECO:0000256" key="12">
    <source>
        <dbReference type="SAM" id="Coils"/>
    </source>
</evidence>
<dbReference type="GO" id="GO:0140956">
    <property type="term" value="F:histone H3K79 trimethyltransferase activity"/>
    <property type="evidence" value="ECO:0007669"/>
    <property type="project" value="UniProtKB-EC"/>
</dbReference>
<feature type="region of interest" description="Disordered" evidence="13">
    <location>
        <begin position="802"/>
        <end position="923"/>
    </location>
</feature>
<reference evidence="15" key="1">
    <citation type="journal article" date="2023" name="G3 (Bethesda)">
        <title>Whole genome assembly and annotation of the endangered Caribbean coral Acropora cervicornis.</title>
        <authorList>
            <person name="Selwyn J.D."/>
            <person name="Vollmer S.V."/>
        </authorList>
    </citation>
    <scope>NUCLEOTIDE SEQUENCE</scope>
    <source>
        <strain evidence="15">K2</strain>
    </source>
</reference>
<keyword evidence="5 11" id="KW-0808">Transferase</keyword>
<dbReference type="Gene3D" id="1.10.260.60">
    <property type="match status" value="1"/>
</dbReference>
<evidence type="ECO:0000256" key="1">
    <source>
        <dbReference type="ARBA" id="ARBA00004123"/>
    </source>
</evidence>
<dbReference type="GO" id="GO:0032259">
    <property type="term" value="P:methylation"/>
    <property type="evidence" value="ECO:0007669"/>
    <property type="project" value="UniProtKB-KW"/>
</dbReference>
<dbReference type="PANTHER" id="PTHR21451">
    <property type="entry name" value="HISTONE H3 METHYLTRANSFERASE"/>
    <property type="match status" value="1"/>
</dbReference>
<feature type="compositionally biased region" description="Low complexity" evidence="13">
    <location>
        <begin position="1424"/>
        <end position="1440"/>
    </location>
</feature>
<keyword evidence="8 11" id="KW-0539">Nucleus</keyword>
<feature type="compositionally biased region" description="Low complexity" evidence="13">
    <location>
        <begin position="878"/>
        <end position="895"/>
    </location>
</feature>
<keyword evidence="6 11" id="KW-0949">S-adenosyl-L-methionine</keyword>
<evidence type="ECO:0000256" key="13">
    <source>
        <dbReference type="SAM" id="MobiDB-lite"/>
    </source>
</evidence>
<feature type="region of interest" description="Disordered" evidence="13">
    <location>
        <begin position="1452"/>
        <end position="1504"/>
    </location>
</feature>
<dbReference type="Gene3D" id="3.40.50.150">
    <property type="entry name" value="Vaccinia Virus protein VP39"/>
    <property type="match status" value="1"/>
</dbReference>
<evidence type="ECO:0000256" key="9">
    <source>
        <dbReference type="ARBA" id="ARBA00029821"/>
    </source>
</evidence>
<feature type="region of interest" description="Disordered" evidence="13">
    <location>
        <begin position="979"/>
        <end position="1009"/>
    </location>
</feature>
<dbReference type="GO" id="GO:0005634">
    <property type="term" value="C:nucleus"/>
    <property type="evidence" value="ECO:0007669"/>
    <property type="project" value="UniProtKB-SubCell"/>
</dbReference>